<dbReference type="Pfam" id="PF17276">
    <property type="entry name" value="DUF5341"/>
    <property type="match status" value="1"/>
</dbReference>
<dbReference type="GeneID" id="14492990"/>
<feature type="transmembrane region" description="Helical" evidence="1">
    <location>
        <begin position="12"/>
        <end position="31"/>
    </location>
</feature>
<sequence length="367" mass="41485">MLPLLSKINGKTIARNYFFALLMLMIIFHVVSYSHRKYSIITGTTKLLFKRGTKWDATKSAVLSGVLISAAATLFTAWKPVLCIVPTAPQCWAMIIGLTVTVLFTCGITARGIFREQFDNGDFDESTVSNILAVKIFTTFLDQYNLKNTTEHTYPVFGLEDSSVVFCQPNELYTDVVSKFVDAGLGVPLLTMTNSSDASIQTNNLTNFITIHWNTNLGKHTATHLEHYSVMEMVSDIIDQFNSGYNGTFQYQPTGKFDIEKEHIERVKVNWVSYNVNENEDPVSEIEIRGSSLDFQEVWDGNIKAFANLFYANHIYDSWKWNIDVVKENTIKASGIIAKLKKLVRKERLFSHGEAYINQYGGISDLD</sequence>
<evidence type="ECO:0000313" key="3">
    <source>
        <dbReference type="Proteomes" id="UP000002866"/>
    </source>
</evidence>
<dbReference type="KEGG" id="tbl:TBLA_0A07400"/>
<evidence type="ECO:0000313" key="2">
    <source>
        <dbReference type="EMBL" id="CCH58530.1"/>
    </source>
</evidence>
<protein>
    <submittedName>
        <fullName evidence="2">Uncharacterized protein</fullName>
    </submittedName>
</protein>
<reference evidence="2 3" key="1">
    <citation type="journal article" date="2011" name="Proc. Natl. Acad. Sci. U.S.A.">
        <title>Evolutionary erosion of yeast sex chromosomes by mating-type switching accidents.</title>
        <authorList>
            <person name="Gordon J.L."/>
            <person name="Armisen D."/>
            <person name="Proux-Wera E."/>
            <person name="Oheigeartaigh S.S."/>
            <person name="Byrne K.P."/>
            <person name="Wolfe K.H."/>
        </authorList>
    </citation>
    <scope>NUCLEOTIDE SEQUENCE [LARGE SCALE GENOMIC DNA]</scope>
    <source>
        <strain evidence="3">ATCC 34711 / CBS 6284 / DSM 70876 / NBRC 10599 / NRRL Y-10934 / UCD 77-7</strain>
    </source>
</reference>
<dbReference type="OrthoDB" id="4066181at2759"/>
<keyword evidence="3" id="KW-1185">Reference proteome</keyword>
<gene>
    <name evidence="2" type="primary">TBLA0A07400</name>
    <name evidence="2" type="ORF">TBLA_0A07400</name>
</gene>
<name>I2GWM8_HENB6</name>
<dbReference type="InParanoid" id="I2GWM8"/>
<dbReference type="InterPro" id="IPR035237">
    <property type="entry name" value="DUF5341"/>
</dbReference>
<keyword evidence="1" id="KW-1133">Transmembrane helix</keyword>
<evidence type="ECO:0000256" key="1">
    <source>
        <dbReference type="SAM" id="Phobius"/>
    </source>
</evidence>
<feature type="transmembrane region" description="Helical" evidence="1">
    <location>
        <begin position="60"/>
        <end position="80"/>
    </location>
</feature>
<dbReference type="RefSeq" id="XP_004178049.1">
    <property type="nucleotide sequence ID" value="XM_004178001.1"/>
</dbReference>
<organism evidence="2 3">
    <name type="scientific">Henningerozyma blattae (strain ATCC 34711 / CBS 6284 / DSM 70876 / NBRC 10599 / NRRL Y-10934 / UCD 77-7)</name>
    <name type="common">Yeast</name>
    <name type="synonym">Tetrapisispora blattae</name>
    <dbReference type="NCBI Taxonomy" id="1071380"/>
    <lineage>
        <taxon>Eukaryota</taxon>
        <taxon>Fungi</taxon>
        <taxon>Dikarya</taxon>
        <taxon>Ascomycota</taxon>
        <taxon>Saccharomycotina</taxon>
        <taxon>Saccharomycetes</taxon>
        <taxon>Saccharomycetales</taxon>
        <taxon>Saccharomycetaceae</taxon>
        <taxon>Henningerozyma</taxon>
    </lineage>
</organism>
<feature type="transmembrane region" description="Helical" evidence="1">
    <location>
        <begin position="92"/>
        <end position="114"/>
    </location>
</feature>
<dbReference type="AlphaFoldDB" id="I2GWM8"/>
<dbReference type="EMBL" id="HE806316">
    <property type="protein sequence ID" value="CCH58530.1"/>
    <property type="molecule type" value="Genomic_DNA"/>
</dbReference>
<keyword evidence="1" id="KW-0472">Membrane</keyword>
<keyword evidence="1" id="KW-0812">Transmembrane</keyword>
<dbReference type="HOGENOM" id="CLU_778854_0_0_1"/>
<proteinExistence type="predicted"/>
<dbReference type="Proteomes" id="UP000002866">
    <property type="component" value="Chromosome 1"/>
</dbReference>
<accession>I2GWM8</accession>